<dbReference type="InterPro" id="IPR020635">
    <property type="entry name" value="Tyr_kinase_cat_dom"/>
</dbReference>
<keyword evidence="3" id="KW-0808">Transferase</keyword>
<accession>A0AA35TWJ1</accession>
<dbReference type="FunFam" id="1.10.510.10:FF:001512">
    <property type="entry name" value="Receptor tyrosine-protein kinase erbB-2"/>
    <property type="match status" value="1"/>
</dbReference>
<dbReference type="SMART" id="SM00219">
    <property type="entry name" value="TyrKc"/>
    <property type="match status" value="1"/>
</dbReference>
<dbReference type="InterPro" id="IPR001245">
    <property type="entry name" value="Ser-Thr/Tyr_kinase_cat_dom"/>
</dbReference>
<evidence type="ECO:0000256" key="5">
    <source>
        <dbReference type="ARBA" id="ARBA00022777"/>
    </source>
</evidence>
<evidence type="ECO:0000256" key="9">
    <source>
        <dbReference type="ARBA" id="ARBA00051243"/>
    </source>
</evidence>
<keyword evidence="4 10" id="KW-0547">Nucleotide-binding</keyword>
<evidence type="ECO:0000256" key="8">
    <source>
        <dbReference type="ARBA" id="ARBA00023137"/>
    </source>
</evidence>
<feature type="domain" description="Protein kinase" evidence="11">
    <location>
        <begin position="143"/>
        <end position="381"/>
    </location>
</feature>
<reference evidence="12" key="1">
    <citation type="submission" date="2023-03" db="EMBL/GenBank/DDBJ databases">
        <authorList>
            <person name="Steffen K."/>
            <person name="Cardenas P."/>
        </authorList>
    </citation>
    <scope>NUCLEOTIDE SEQUENCE</scope>
</reference>
<proteinExistence type="predicted"/>
<comment type="subcellular location">
    <subcellularLocation>
        <location evidence="2">Endomembrane system</location>
    </subcellularLocation>
    <subcellularLocation>
        <location evidence="1">Membrane</location>
        <topology evidence="1">Single-pass membrane protein</topology>
    </subcellularLocation>
</comment>
<feature type="binding site" evidence="10">
    <location>
        <position position="174"/>
    </location>
    <ligand>
        <name>ATP</name>
        <dbReference type="ChEBI" id="CHEBI:30616"/>
    </ligand>
</feature>
<evidence type="ECO:0000256" key="6">
    <source>
        <dbReference type="ARBA" id="ARBA00022840"/>
    </source>
</evidence>
<dbReference type="SUPFAM" id="SSF56112">
    <property type="entry name" value="Protein kinase-like (PK-like)"/>
    <property type="match status" value="1"/>
</dbReference>
<dbReference type="PROSITE" id="PS50011">
    <property type="entry name" value="PROTEIN_KINASE_DOM"/>
    <property type="match status" value="1"/>
</dbReference>
<dbReference type="InterPro" id="IPR011009">
    <property type="entry name" value="Kinase-like_dom_sf"/>
</dbReference>
<keyword evidence="7" id="KW-0472">Membrane</keyword>
<dbReference type="InterPro" id="IPR050122">
    <property type="entry name" value="RTK"/>
</dbReference>
<evidence type="ECO:0000256" key="1">
    <source>
        <dbReference type="ARBA" id="ARBA00004167"/>
    </source>
</evidence>
<dbReference type="GO" id="GO:0012505">
    <property type="term" value="C:endomembrane system"/>
    <property type="evidence" value="ECO:0007669"/>
    <property type="project" value="UniProtKB-SubCell"/>
</dbReference>
<evidence type="ECO:0000256" key="10">
    <source>
        <dbReference type="PROSITE-ProRule" id="PRU10141"/>
    </source>
</evidence>
<dbReference type="GO" id="GO:0048468">
    <property type="term" value="P:cell development"/>
    <property type="evidence" value="ECO:0007669"/>
    <property type="project" value="UniProtKB-ARBA"/>
</dbReference>
<dbReference type="GO" id="GO:0005524">
    <property type="term" value="F:ATP binding"/>
    <property type="evidence" value="ECO:0007669"/>
    <property type="project" value="UniProtKB-UniRule"/>
</dbReference>
<evidence type="ECO:0000259" key="11">
    <source>
        <dbReference type="PROSITE" id="PS50011"/>
    </source>
</evidence>
<keyword evidence="6 10" id="KW-0067">ATP-binding</keyword>
<comment type="caution">
    <text evidence="12">The sequence shown here is derived from an EMBL/GenBank/DDBJ whole genome shotgun (WGS) entry which is preliminary data.</text>
</comment>
<keyword evidence="12" id="KW-0675">Receptor</keyword>
<dbReference type="PROSITE" id="PS00109">
    <property type="entry name" value="PROTEIN_KINASE_TYR"/>
    <property type="match status" value="1"/>
</dbReference>
<dbReference type="GO" id="GO:0050793">
    <property type="term" value="P:regulation of developmental process"/>
    <property type="evidence" value="ECO:0007669"/>
    <property type="project" value="UniProtKB-ARBA"/>
</dbReference>
<keyword evidence="5" id="KW-0418">Kinase</keyword>
<dbReference type="AlphaFoldDB" id="A0AA35TWJ1"/>
<gene>
    <name evidence="12" type="ORF">GBAR_LOCUS30141</name>
</gene>
<evidence type="ECO:0000313" key="12">
    <source>
        <dbReference type="EMBL" id="CAI8055202.1"/>
    </source>
</evidence>
<evidence type="ECO:0000313" key="13">
    <source>
        <dbReference type="Proteomes" id="UP001174909"/>
    </source>
</evidence>
<dbReference type="GO" id="GO:0043235">
    <property type="term" value="C:receptor complex"/>
    <property type="evidence" value="ECO:0007669"/>
    <property type="project" value="TreeGrafter"/>
</dbReference>
<evidence type="ECO:0000256" key="3">
    <source>
        <dbReference type="ARBA" id="ARBA00022679"/>
    </source>
</evidence>
<dbReference type="PANTHER" id="PTHR24416:SF631">
    <property type="entry name" value="SERINE_THREONINE_TYROSINE KINASE 1"/>
    <property type="match status" value="1"/>
</dbReference>
<keyword evidence="13" id="KW-1185">Reference proteome</keyword>
<keyword evidence="8" id="KW-0829">Tyrosine-protein kinase</keyword>
<comment type="catalytic activity">
    <reaction evidence="9">
        <text>L-tyrosyl-[protein] + ATP = O-phospho-L-tyrosyl-[protein] + ADP + H(+)</text>
        <dbReference type="Rhea" id="RHEA:10596"/>
        <dbReference type="Rhea" id="RHEA-COMP:10136"/>
        <dbReference type="Rhea" id="RHEA-COMP:20101"/>
        <dbReference type="ChEBI" id="CHEBI:15378"/>
        <dbReference type="ChEBI" id="CHEBI:30616"/>
        <dbReference type="ChEBI" id="CHEBI:46858"/>
        <dbReference type="ChEBI" id="CHEBI:61978"/>
        <dbReference type="ChEBI" id="CHEBI:456216"/>
        <dbReference type="EC" id="2.7.10.1"/>
    </reaction>
</comment>
<dbReference type="Gene3D" id="1.10.510.10">
    <property type="entry name" value="Transferase(Phosphotransferase) domain 1"/>
    <property type="match status" value="1"/>
</dbReference>
<dbReference type="InterPro" id="IPR017441">
    <property type="entry name" value="Protein_kinase_ATP_BS"/>
</dbReference>
<dbReference type="CDD" id="cd00192">
    <property type="entry name" value="PTKc"/>
    <property type="match status" value="1"/>
</dbReference>
<dbReference type="PANTHER" id="PTHR24416">
    <property type="entry name" value="TYROSINE-PROTEIN KINASE RECEPTOR"/>
    <property type="match status" value="1"/>
</dbReference>
<dbReference type="Gene3D" id="3.30.200.20">
    <property type="entry name" value="Phosphorylase Kinase, domain 1"/>
    <property type="match status" value="1"/>
</dbReference>
<organism evidence="12 13">
    <name type="scientific">Geodia barretti</name>
    <name type="common">Barrett's horny sponge</name>
    <dbReference type="NCBI Taxonomy" id="519541"/>
    <lineage>
        <taxon>Eukaryota</taxon>
        <taxon>Metazoa</taxon>
        <taxon>Porifera</taxon>
        <taxon>Demospongiae</taxon>
        <taxon>Heteroscleromorpha</taxon>
        <taxon>Tetractinellida</taxon>
        <taxon>Astrophorina</taxon>
        <taxon>Geodiidae</taxon>
        <taxon>Geodia</taxon>
    </lineage>
</organism>
<evidence type="ECO:0000256" key="7">
    <source>
        <dbReference type="ARBA" id="ARBA00023136"/>
    </source>
</evidence>
<protein>
    <submittedName>
        <fullName evidence="12">Ephrin type-A receptor 4a</fullName>
    </submittedName>
</protein>
<dbReference type="InterPro" id="IPR000719">
    <property type="entry name" value="Prot_kinase_dom"/>
</dbReference>
<dbReference type="InterPro" id="IPR008266">
    <property type="entry name" value="Tyr_kinase_AS"/>
</dbReference>
<name>A0AA35TWJ1_GEOBA</name>
<dbReference type="GO" id="GO:0005886">
    <property type="term" value="C:plasma membrane"/>
    <property type="evidence" value="ECO:0007669"/>
    <property type="project" value="TreeGrafter"/>
</dbReference>
<dbReference type="GO" id="GO:0007169">
    <property type="term" value="P:cell surface receptor protein tyrosine kinase signaling pathway"/>
    <property type="evidence" value="ECO:0007669"/>
    <property type="project" value="TreeGrafter"/>
</dbReference>
<sequence>MRLRSLSSRCGEPSGRGNAGIKIYEEGIYHEPTELLEPQKKAHAWGIYVPTEEQRASIYYSCPTPTNDENLYSELVKQSSKSLQDHVYDDHISTTSSTVSSSGSGAPAFFHEEPTYWTPADSTQALYKQLSTRKYRELSRKHVSLRQHLGSGQFGTVVQGVWSSPRGPVDVAVKTLKPGSTESDKIRFLQEAAINGQFRHPNVVKLIGVVTIDQPVMIVLELMSNGDLRNHLVKLRTKGSSLLQRDDLSRRLLKFCQDVAAGMSYLADKSFVHRDLAARNILMSHDLTCKISDFGMSRGLEEETYYMSKGGKIPIKWTAPEAIHYKKYSTASDVWSYGMVMYEIWSLGQKPFSDFTNAQVLLDGESTGEVILSPSSSRYTS</sequence>
<dbReference type="Pfam" id="PF07714">
    <property type="entry name" value="PK_Tyr_Ser-Thr"/>
    <property type="match status" value="1"/>
</dbReference>
<dbReference type="Proteomes" id="UP001174909">
    <property type="component" value="Unassembled WGS sequence"/>
</dbReference>
<dbReference type="PROSITE" id="PS00107">
    <property type="entry name" value="PROTEIN_KINASE_ATP"/>
    <property type="match status" value="1"/>
</dbReference>
<dbReference type="PRINTS" id="PR00109">
    <property type="entry name" value="TYRKINASE"/>
</dbReference>
<evidence type="ECO:0000256" key="4">
    <source>
        <dbReference type="ARBA" id="ARBA00022741"/>
    </source>
</evidence>
<dbReference type="GO" id="GO:0004714">
    <property type="term" value="F:transmembrane receptor protein tyrosine kinase activity"/>
    <property type="evidence" value="ECO:0007669"/>
    <property type="project" value="UniProtKB-EC"/>
</dbReference>
<dbReference type="EMBL" id="CASHTH010004260">
    <property type="protein sequence ID" value="CAI8055202.1"/>
    <property type="molecule type" value="Genomic_DNA"/>
</dbReference>
<evidence type="ECO:0000256" key="2">
    <source>
        <dbReference type="ARBA" id="ARBA00004308"/>
    </source>
</evidence>